<comment type="caution">
    <text evidence="2">The sequence shown here is derived from an EMBL/GenBank/DDBJ whole genome shotgun (WGS) entry which is preliminary data.</text>
</comment>
<accession>A0A4C1XJ09</accession>
<gene>
    <name evidence="2" type="ORF">EVAR_48462_1</name>
</gene>
<organism evidence="2 3">
    <name type="scientific">Eumeta variegata</name>
    <name type="common">Bagworm moth</name>
    <name type="synonym">Eumeta japonica</name>
    <dbReference type="NCBI Taxonomy" id="151549"/>
    <lineage>
        <taxon>Eukaryota</taxon>
        <taxon>Metazoa</taxon>
        <taxon>Ecdysozoa</taxon>
        <taxon>Arthropoda</taxon>
        <taxon>Hexapoda</taxon>
        <taxon>Insecta</taxon>
        <taxon>Pterygota</taxon>
        <taxon>Neoptera</taxon>
        <taxon>Endopterygota</taxon>
        <taxon>Lepidoptera</taxon>
        <taxon>Glossata</taxon>
        <taxon>Ditrysia</taxon>
        <taxon>Tineoidea</taxon>
        <taxon>Psychidae</taxon>
        <taxon>Oiketicinae</taxon>
        <taxon>Eumeta</taxon>
    </lineage>
</organism>
<name>A0A4C1XJ09_EUMVA</name>
<sequence length="97" mass="10424">MTRPRPVIYVVRPGRQGPGSLGARPPGAPRPRSIDSQLSTFISTLNEINSSIILERPPSRGTARGPAVASTPRHRSAPSGQYTSGPTDIIENHQLFL</sequence>
<dbReference type="EMBL" id="BGZK01000838">
    <property type="protein sequence ID" value="GBP62289.1"/>
    <property type="molecule type" value="Genomic_DNA"/>
</dbReference>
<proteinExistence type="predicted"/>
<protein>
    <submittedName>
        <fullName evidence="2">Uncharacterized protein</fullName>
    </submittedName>
</protein>
<evidence type="ECO:0000313" key="3">
    <source>
        <dbReference type="Proteomes" id="UP000299102"/>
    </source>
</evidence>
<feature type="region of interest" description="Disordered" evidence="1">
    <location>
        <begin position="1"/>
        <end position="33"/>
    </location>
</feature>
<dbReference type="AlphaFoldDB" id="A0A4C1XJ09"/>
<keyword evidence="3" id="KW-1185">Reference proteome</keyword>
<evidence type="ECO:0000313" key="2">
    <source>
        <dbReference type="EMBL" id="GBP62289.1"/>
    </source>
</evidence>
<dbReference type="Proteomes" id="UP000299102">
    <property type="component" value="Unassembled WGS sequence"/>
</dbReference>
<evidence type="ECO:0000256" key="1">
    <source>
        <dbReference type="SAM" id="MobiDB-lite"/>
    </source>
</evidence>
<feature type="region of interest" description="Disordered" evidence="1">
    <location>
        <begin position="56"/>
        <end position="91"/>
    </location>
</feature>
<reference evidence="2 3" key="1">
    <citation type="journal article" date="2019" name="Commun. Biol.">
        <title>The bagworm genome reveals a unique fibroin gene that provides high tensile strength.</title>
        <authorList>
            <person name="Kono N."/>
            <person name="Nakamura H."/>
            <person name="Ohtoshi R."/>
            <person name="Tomita M."/>
            <person name="Numata K."/>
            <person name="Arakawa K."/>
        </authorList>
    </citation>
    <scope>NUCLEOTIDE SEQUENCE [LARGE SCALE GENOMIC DNA]</scope>
</reference>